<feature type="transmembrane region" description="Helical" evidence="3">
    <location>
        <begin position="21"/>
        <end position="42"/>
    </location>
</feature>
<dbReference type="Proteomes" id="UP000075374">
    <property type="component" value="Unassembled WGS sequence"/>
</dbReference>
<evidence type="ECO:0000313" key="6">
    <source>
        <dbReference type="Proteomes" id="UP000075374"/>
    </source>
</evidence>
<dbReference type="PATRIC" id="fig|1121305.3.peg.979"/>
<dbReference type="Pfam" id="PF03816">
    <property type="entry name" value="LytR_cpsA_psr"/>
    <property type="match status" value="1"/>
</dbReference>
<accession>A0A151ANM9</accession>
<dbReference type="Gene3D" id="3.40.630.190">
    <property type="entry name" value="LCP protein"/>
    <property type="match status" value="1"/>
</dbReference>
<evidence type="ECO:0000313" key="5">
    <source>
        <dbReference type="EMBL" id="KYH29233.1"/>
    </source>
</evidence>
<proteinExistence type="inferred from homology"/>
<gene>
    <name evidence="5" type="primary">msrR</name>
    <name evidence="5" type="ORF">CLCOL_09660</name>
</gene>
<organism evidence="5 6">
    <name type="scientific">Clostridium colicanis DSM 13634</name>
    <dbReference type="NCBI Taxonomy" id="1121305"/>
    <lineage>
        <taxon>Bacteria</taxon>
        <taxon>Bacillati</taxon>
        <taxon>Bacillota</taxon>
        <taxon>Clostridia</taxon>
        <taxon>Eubacteriales</taxon>
        <taxon>Clostridiaceae</taxon>
        <taxon>Clostridium</taxon>
    </lineage>
</organism>
<feature type="compositionally biased region" description="Basic and acidic residues" evidence="2">
    <location>
        <begin position="392"/>
        <end position="480"/>
    </location>
</feature>
<dbReference type="STRING" id="1121305.CLCOL_09660"/>
<feature type="domain" description="Cell envelope-related transcriptional attenuator" evidence="4">
    <location>
        <begin position="82"/>
        <end position="236"/>
    </location>
</feature>
<dbReference type="InterPro" id="IPR004474">
    <property type="entry name" value="LytR_CpsA_psr"/>
</dbReference>
<dbReference type="EMBL" id="LTBB01000004">
    <property type="protein sequence ID" value="KYH29233.1"/>
    <property type="molecule type" value="Genomic_DNA"/>
</dbReference>
<sequence>MTKHERNTKKDIKIKKIILTFIICIFVIFLSIGGYLCCSFIYNSYINDRYRQGNEGDYMEVDGITNILLLGSDARNLDEQARADAILILSIDNIHKNLKLVSIMRDSYVKIPGHGEQKINHAYSIGGVDLLIETIEENFNIKLNNYSIINFNGFQQFIDSIGGLDLDVSSIEMNEMNKFIPEVNPKDPHLVQNPGFQHLDGQQVLSYARIRKVGNGDYDRTKRQREVISAIIDKLKDTSILKYPLVASKLFPCIKTNTDIGEILNYAYTVYKINNFTPEQMLIPVPEITESKILKNKGWVLLMDIEQNAKIMNDFIFNNIKYDAKDLDMDSFRMAMKKYNEDISTNPKDAKDEEPIYNKEDAINEIREEEENIEKEIYDEGKYGKPKHKKENIKENTEKNENAVQNNKKEINSNHSKNENKDAKQQNKDNKEIENENIKQDEDDKKDSTENTEDKKETENKDVNMSEKDKIETSTNKEDTVDNISNTGIDIKNKIS</sequence>
<protein>
    <submittedName>
        <fullName evidence="5">Regulatory protein MsrR</fullName>
    </submittedName>
</protein>
<comment type="caution">
    <text evidence="5">The sequence shown here is derived from an EMBL/GenBank/DDBJ whole genome shotgun (WGS) entry which is preliminary data.</text>
</comment>
<keyword evidence="3" id="KW-0812">Transmembrane</keyword>
<reference evidence="5 6" key="1">
    <citation type="submission" date="2016-02" db="EMBL/GenBank/DDBJ databases">
        <title>Genome sequence of Clostridium colicanis DSM 13634.</title>
        <authorList>
            <person name="Poehlein A."/>
            <person name="Daniel R."/>
        </authorList>
    </citation>
    <scope>NUCLEOTIDE SEQUENCE [LARGE SCALE GENOMIC DNA]</scope>
    <source>
        <strain evidence="5 6">DSM 13634</strain>
    </source>
</reference>
<dbReference type="PANTHER" id="PTHR33392:SF6">
    <property type="entry name" value="POLYISOPRENYL-TEICHOIC ACID--PEPTIDOGLYCAN TEICHOIC ACID TRANSFERASE TAGU"/>
    <property type="match status" value="1"/>
</dbReference>
<dbReference type="NCBIfam" id="TIGR00350">
    <property type="entry name" value="lytR_cpsA_psr"/>
    <property type="match status" value="1"/>
</dbReference>
<evidence type="ECO:0000256" key="1">
    <source>
        <dbReference type="ARBA" id="ARBA00006068"/>
    </source>
</evidence>
<dbReference type="AlphaFoldDB" id="A0A151ANM9"/>
<comment type="similarity">
    <text evidence="1">Belongs to the LytR/CpsA/Psr (LCP) family.</text>
</comment>
<feature type="compositionally biased region" description="Basic and acidic residues" evidence="2">
    <location>
        <begin position="374"/>
        <end position="383"/>
    </location>
</feature>
<evidence type="ECO:0000256" key="3">
    <source>
        <dbReference type="SAM" id="Phobius"/>
    </source>
</evidence>
<dbReference type="PANTHER" id="PTHR33392">
    <property type="entry name" value="POLYISOPRENYL-TEICHOIC ACID--PEPTIDOGLYCAN TEICHOIC ACID TRANSFERASE TAGU"/>
    <property type="match status" value="1"/>
</dbReference>
<feature type="region of interest" description="Disordered" evidence="2">
    <location>
        <begin position="343"/>
        <end position="496"/>
    </location>
</feature>
<name>A0A151ANM9_9CLOT</name>
<keyword evidence="3" id="KW-0472">Membrane</keyword>
<dbReference type="InterPro" id="IPR050922">
    <property type="entry name" value="LytR/CpsA/Psr_CW_biosynth"/>
</dbReference>
<evidence type="ECO:0000259" key="4">
    <source>
        <dbReference type="Pfam" id="PF03816"/>
    </source>
</evidence>
<evidence type="ECO:0000256" key="2">
    <source>
        <dbReference type="SAM" id="MobiDB-lite"/>
    </source>
</evidence>
<keyword evidence="6" id="KW-1185">Reference proteome</keyword>
<feature type="compositionally biased region" description="Basic and acidic residues" evidence="2">
    <location>
        <begin position="348"/>
        <end position="366"/>
    </location>
</feature>
<dbReference type="RefSeq" id="WP_061857861.1">
    <property type="nucleotide sequence ID" value="NZ_LTBB01000004.1"/>
</dbReference>
<keyword evidence="3" id="KW-1133">Transmembrane helix</keyword>